<evidence type="ECO:0000313" key="6">
    <source>
        <dbReference type="EMBL" id="MET4579299.1"/>
    </source>
</evidence>
<name>A0ABV2QE43_9BURK</name>
<evidence type="ECO:0000256" key="3">
    <source>
        <dbReference type="ARBA" id="ARBA00022643"/>
    </source>
</evidence>
<protein>
    <submittedName>
        <fullName evidence="6">Flavin reductase (DIM6/NTAB) family NADH-FMN oxidoreductase RutF</fullName>
    </submittedName>
</protein>
<dbReference type="EMBL" id="JBEPSH010000009">
    <property type="protein sequence ID" value="MET4579299.1"/>
    <property type="molecule type" value="Genomic_DNA"/>
</dbReference>
<reference evidence="6 7" key="1">
    <citation type="submission" date="2024-06" db="EMBL/GenBank/DDBJ databases">
        <title>Sorghum-associated microbial communities from plants grown in Nebraska, USA.</title>
        <authorList>
            <person name="Schachtman D."/>
        </authorList>
    </citation>
    <scope>NUCLEOTIDE SEQUENCE [LARGE SCALE GENOMIC DNA]</scope>
    <source>
        <strain evidence="6 7">2709</strain>
    </source>
</reference>
<comment type="caution">
    <text evidence="6">The sequence shown here is derived from an EMBL/GenBank/DDBJ whole genome shotgun (WGS) entry which is preliminary data.</text>
</comment>
<sequence>MTSSYSFQQLDLAQFAHEDRYKFLMASVIPRPIALVTTLGNDGIVNAAPFSSFVVLSIDPPLLGISVAPRDDGDIKDTSRLIEATGEFVIHTVDTAMARQVQLCSAALGPDQSEVEHAGLELVPSLKVKPPRIAQAPIHFECKLHRIEYFGHRRSALIVGEVVQTHSREGLVKGHRVDPLEANMLGRLGGGVYCSSTGIIKA</sequence>
<evidence type="ECO:0000256" key="2">
    <source>
        <dbReference type="ARBA" id="ARBA00022630"/>
    </source>
</evidence>
<evidence type="ECO:0000259" key="5">
    <source>
        <dbReference type="SMART" id="SM00903"/>
    </source>
</evidence>
<comment type="similarity">
    <text evidence="4">Belongs to the flavoredoxin family.</text>
</comment>
<dbReference type="Pfam" id="PF01613">
    <property type="entry name" value="Flavin_Reduct"/>
    <property type="match status" value="1"/>
</dbReference>
<accession>A0ABV2QE43</accession>
<keyword evidence="2" id="KW-0285">Flavoprotein</keyword>
<keyword evidence="7" id="KW-1185">Reference proteome</keyword>
<dbReference type="PANTHER" id="PTHR33798">
    <property type="entry name" value="FLAVOPROTEIN OXYGENASE"/>
    <property type="match status" value="1"/>
</dbReference>
<dbReference type="SUPFAM" id="SSF50475">
    <property type="entry name" value="FMN-binding split barrel"/>
    <property type="match status" value="1"/>
</dbReference>
<dbReference type="Gene3D" id="2.30.110.10">
    <property type="entry name" value="Electron Transport, Fmn-binding Protein, Chain A"/>
    <property type="match status" value="1"/>
</dbReference>
<dbReference type="InterPro" id="IPR012349">
    <property type="entry name" value="Split_barrel_FMN-bd"/>
</dbReference>
<organism evidence="6 7">
    <name type="scientific">Ottowia thiooxydans</name>
    <dbReference type="NCBI Taxonomy" id="219182"/>
    <lineage>
        <taxon>Bacteria</taxon>
        <taxon>Pseudomonadati</taxon>
        <taxon>Pseudomonadota</taxon>
        <taxon>Betaproteobacteria</taxon>
        <taxon>Burkholderiales</taxon>
        <taxon>Comamonadaceae</taxon>
        <taxon>Ottowia</taxon>
    </lineage>
</organism>
<proteinExistence type="inferred from homology"/>
<feature type="domain" description="Flavin reductase like" evidence="5">
    <location>
        <begin position="26"/>
        <end position="177"/>
    </location>
</feature>
<dbReference type="InterPro" id="IPR002563">
    <property type="entry name" value="Flavin_Rdtase-like_dom"/>
</dbReference>
<dbReference type="PANTHER" id="PTHR33798:SF5">
    <property type="entry name" value="FLAVIN REDUCTASE LIKE DOMAIN-CONTAINING PROTEIN"/>
    <property type="match status" value="1"/>
</dbReference>
<gene>
    <name evidence="6" type="ORF">ABIE13_004427</name>
</gene>
<dbReference type="RefSeq" id="WP_354447278.1">
    <property type="nucleotide sequence ID" value="NZ_JBEPSH010000009.1"/>
</dbReference>
<evidence type="ECO:0000256" key="4">
    <source>
        <dbReference type="ARBA" id="ARBA00038054"/>
    </source>
</evidence>
<evidence type="ECO:0000256" key="1">
    <source>
        <dbReference type="ARBA" id="ARBA00001917"/>
    </source>
</evidence>
<evidence type="ECO:0000313" key="7">
    <source>
        <dbReference type="Proteomes" id="UP001549320"/>
    </source>
</evidence>
<keyword evidence="3" id="KW-0288">FMN</keyword>
<dbReference type="SMART" id="SM00903">
    <property type="entry name" value="Flavin_Reduct"/>
    <property type="match status" value="1"/>
</dbReference>
<dbReference type="Proteomes" id="UP001549320">
    <property type="component" value="Unassembled WGS sequence"/>
</dbReference>
<comment type="cofactor">
    <cofactor evidence="1">
        <name>FMN</name>
        <dbReference type="ChEBI" id="CHEBI:58210"/>
    </cofactor>
</comment>